<keyword evidence="13" id="KW-0276">Fatty acid metabolism</keyword>
<protein>
    <recommendedName>
        <fullName evidence="8">Acetyl-coenzyme A carboxylase carboxyl transferase subunits beta/alpha</fullName>
        <ecNumber evidence="7">2.1.3.15</ecNumber>
    </recommendedName>
</protein>
<dbReference type="InterPro" id="IPR000438">
    <property type="entry name" value="Acetyl_CoA_COase_Trfase_b_su"/>
</dbReference>
<keyword evidence="9" id="KW-0963">Cytoplasm</keyword>
<dbReference type="PRINTS" id="PR01070">
    <property type="entry name" value="ACCCTRFRASEB"/>
</dbReference>
<dbReference type="InterPro" id="IPR011763">
    <property type="entry name" value="COA_CT_C"/>
</dbReference>
<dbReference type="UniPathway" id="UPA00655">
    <property type="reaction ID" value="UER00711"/>
</dbReference>
<dbReference type="InterPro" id="IPR029045">
    <property type="entry name" value="ClpP/crotonase-like_dom_sf"/>
</dbReference>
<evidence type="ECO:0000256" key="7">
    <source>
        <dbReference type="ARBA" id="ARBA00011883"/>
    </source>
</evidence>
<evidence type="ECO:0000256" key="2">
    <source>
        <dbReference type="ARBA" id="ARBA00004496"/>
    </source>
</evidence>
<evidence type="ECO:0000256" key="11">
    <source>
        <dbReference type="ARBA" id="ARBA00022679"/>
    </source>
</evidence>
<dbReference type="InterPro" id="IPR011762">
    <property type="entry name" value="COA_CT_N"/>
</dbReference>
<evidence type="ECO:0000256" key="3">
    <source>
        <dbReference type="ARBA" id="ARBA00004956"/>
    </source>
</evidence>
<dbReference type="EC" id="2.1.3.15" evidence="7"/>
<dbReference type="SUPFAM" id="SSF52096">
    <property type="entry name" value="ClpP/crotonase"/>
    <property type="match status" value="2"/>
</dbReference>
<dbReference type="PROSITE" id="PS50989">
    <property type="entry name" value="COA_CT_CTER"/>
    <property type="match status" value="1"/>
</dbReference>
<evidence type="ECO:0000256" key="12">
    <source>
        <dbReference type="ARBA" id="ARBA00022741"/>
    </source>
</evidence>
<dbReference type="GO" id="GO:0003989">
    <property type="term" value="F:acetyl-CoA carboxylase activity"/>
    <property type="evidence" value="ECO:0007669"/>
    <property type="project" value="InterPro"/>
</dbReference>
<dbReference type="PANTHER" id="PTHR42853">
    <property type="entry name" value="ACETYL-COENZYME A CARBOXYLASE CARBOXYL TRANSFERASE SUBUNIT ALPHA"/>
    <property type="match status" value="1"/>
</dbReference>
<dbReference type="Pfam" id="PF03255">
    <property type="entry name" value="ACCA"/>
    <property type="match status" value="1"/>
</dbReference>
<dbReference type="InterPro" id="IPR001095">
    <property type="entry name" value="Acetyl_CoA_COase_a_su"/>
</dbReference>
<dbReference type="PROSITE" id="PS50980">
    <property type="entry name" value="COA_CT_NTER"/>
    <property type="match status" value="1"/>
</dbReference>
<gene>
    <name evidence="21" type="ORF">F8A88_13830</name>
</gene>
<evidence type="ECO:0000256" key="15">
    <source>
        <dbReference type="ARBA" id="ARBA00023098"/>
    </source>
</evidence>
<feature type="domain" description="CoA carboxyltransferase C-terminal" evidence="20">
    <location>
        <begin position="57"/>
        <end position="320"/>
    </location>
</feature>
<keyword evidence="15" id="KW-0443">Lipid metabolism</keyword>
<comment type="function">
    <text evidence="17">Component of the acetyl coenzyme A carboxylase (ACC) complex. Biotin carboxylase (BC) catalyzes the carboxylation of biotin on its carrier protein (BCCP) and then the CO(2) group is transferred by the transcarboxylase to acetyl-CoA to form malonyl-CoA.</text>
</comment>
<evidence type="ECO:0000256" key="8">
    <source>
        <dbReference type="ARBA" id="ARBA00018312"/>
    </source>
</evidence>
<dbReference type="OrthoDB" id="9772975at2"/>
<dbReference type="GO" id="GO:0009317">
    <property type="term" value="C:acetyl-CoA carboxylase complex"/>
    <property type="evidence" value="ECO:0007669"/>
    <property type="project" value="InterPro"/>
</dbReference>
<keyword evidence="22" id="KW-1185">Reference proteome</keyword>
<dbReference type="GO" id="GO:2001295">
    <property type="term" value="P:malonyl-CoA biosynthetic process"/>
    <property type="evidence" value="ECO:0007669"/>
    <property type="project" value="UniProtKB-UniPathway"/>
</dbReference>
<evidence type="ECO:0000256" key="10">
    <source>
        <dbReference type="ARBA" id="ARBA00022516"/>
    </source>
</evidence>
<comment type="catalytic activity">
    <reaction evidence="18">
        <text>N(6)-carboxybiotinyl-L-lysyl-[protein] + acetyl-CoA = N(6)-biotinyl-L-lysyl-[protein] + malonyl-CoA</text>
        <dbReference type="Rhea" id="RHEA:54728"/>
        <dbReference type="Rhea" id="RHEA-COMP:10505"/>
        <dbReference type="Rhea" id="RHEA-COMP:10506"/>
        <dbReference type="ChEBI" id="CHEBI:57288"/>
        <dbReference type="ChEBI" id="CHEBI:57384"/>
        <dbReference type="ChEBI" id="CHEBI:83144"/>
        <dbReference type="ChEBI" id="CHEBI:83145"/>
        <dbReference type="EC" id="2.1.3.15"/>
    </reaction>
</comment>
<organism evidence="21 22">
    <name type="scientific">Pseudodesulfovibrio senegalensis</name>
    <dbReference type="NCBI Taxonomy" id="1721087"/>
    <lineage>
        <taxon>Bacteria</taxon>
        <taxon>Pseudomonadati</taxon>
        <taxon>Thermodesulfobacteriota</taxon>
        <taxon>Desulfovibrionia</taxon>
        <taxon>Desulfovibrionales</taxon>
        <taxon>Desulfovibrionaceae</taxon>
    </lineage>
</organism>
<evidence type="ECO:0000313" key="22">
    <source>
        <dbReference type="Proteomes" id="UP000438699"/>
    </source>
</evidence>
<comment type="caution">
    <text evidence="21">The sequence shown here is derived from an EMBL/GenBank/DDBJ whole genome shotgun (WGS) entry which is preliminary data.</text>
</comment>
<accession>A0A6N6N080</accession>
<evidence type="ECO:0000259" key="20">
    <source>
        <dbReference type="PROSITE" id="PS50989"/>
    </source>
</evidence>
<comment type="pathway">
    <text evidence="3">Lipid metabolism; malonyl-CoA biosynthesis; malonyl-CoA from acetyl-CoA: step 1/1.</text>
</comment>
<dbReference type="GO" id="GO:0005524">
    <property type="term" value="F:ATP binding"/>
    <property type="evidence" value="ECO:0007669"/>
    <property type="project" value="UniProtKB-KW"/>
</dbReference>
<dbReference type="RefSeq" id="WP_151151766.1">
    <property type="nucleotide sequence ID" value="NZ_WAIE01000007.1"/>
</dbReference>
<evidence type="ECO:0000256" key="18">
    <source>
        <dbReference type="ARBA" id="ARBA00049152"/>
    </source>
</evidence>
<comment type="cofactor">
    <cofactor evidence="1">
        <name>Zn(2+)</name>
        <dbReference type="ChEBI" id="CHEBI:29105"/>
    </cofactor>
</comment>
<dbReference type="AlphaFoldDB" id="A0A6N6N080"/>
<keyword evidence="12" id="KW-0547">Nucleotide-binding</keyword>
<evidence type="ECO:0000256" key="9">
    <source>
        <dbReference type="ARBA" id="ARBA00022490"/>
    </source>
</evidence>
<name>A0A6N6N080_9BACT</name>
<comment type="subcellular location">
    <subcellularLocation>
        <location evidence="2">Cytoplasm</location>
    </subcellularLocation>
</comment>
<evidence type="ECO:0000256" key="16">
    <source>
        <dbReference type="ARBA" id="ARBA00023160"/>
    </source>
</evidence>
<evidence type="ECO:0000256" key="13">
    <source>
        <dbReference type="ARBA" id="ARBA00022832"/>
    </source>
</evidence>
<evidence type="ECO:0000256" key="17">
    <source>
        <dbReference type="ARBA" id="ARBA00025280"/>
    </source>
</evidence>
<evidence type="ECO:0000256" key="1">
    <source>
        <dbReference type="ARBA" id="ARBA00001947"/>
    </source>
</evidence>
<comment type="similarity">
    <text evidence="5">In the N-terminal section; belongs to the AccD/PCCB family.</text>
</comment>
<comment type="subunit">
    <text evidence="6">Acetyl-CoA carboxylase is a heterotetramer composed of biotin carboxyl carrier protein (AccB), biotin carboxylase (AccC) and two subunits of ACCase subunit beta/alpha.</text>
</comment>
<comment type="similarity">
    <text evidence="4">In the C-terminal section; belongs to the AccA family.</text>
</comment>
<keyword evidence="16" id="KW-0275">Fatty acid biosynthesis</keyword>
<reference evidence="21 22" key="1">
    <citation type="journal article" date="2017" name="Int. J. Syst. Evol. Microbiol.">
        <title>Desulfovibrio senegalensis sp. nov., a mesophilic sulfate reducer isolated from marine sediment.</title>
        <authorList>
            <person name="Thioye A."/>
            <person name="Gam Z.B.A."/>
            <person name="Mbengue M."/>
            <person name="Cayol J.L."/>
            <person name="Joseph-Bartoli M."/>
            <person name="Toure-Kane C."/>
            <person name="Labat M."/>
        </authorList>
    </citation>
    <scope>NUCLEOTIDE SEQUENCE [LARGE SCALE GENOMIC DNA]</scope>
    <source>
        <strain evidence="21 22">DSM 101509</strain>
    </source>
</reference>
<dbReference type="Proteomes" id="UP000438699">
    <property type="component" value="Unassembled WGS sequence"/>
</dbReference>
<feature type="domain" description="CoA carboxyltransferase N-terminal" evidence="19">
    <location>
        <begin position="501"/>
        <end position="758"/>
    </location>
</feature>
<evidence type="ECO:0000256" key="5">
    <source>
        <dbReference type="ARBA" id="ARBA00010284"/>
    </source>
</evidence>
<dbReference type="GO" id="GO:0006633">
    <property type="term" value="P:fatty acid biosynthetic process"/>
    <property type="evidence" value="ECO:0007669"/>
    <property type="project" value="UniProtKB-KW"/>
</dbReference>
<evidence type="ECO:0000256" key="14">
    <source>
        <dbReference type="ARBA" id="ARBA00022840"/>
    </source>
</evidence>
<keyword evidence="11 21" id="KW-0808">Transferase</keyword>
<dbReference type="EMBL" id="WAIE01000007">
    <property type="protein sequence ID" value="KAB1440325.1"/>
    <property type="molecule type" value="Genomic_DNA"/>
</dbReference>
<dbReference type="PANTHER" id="PTHR42853:SF3">
    <property type="entry name" value="ACETYL-COENZYME A CARBOXYLASE CARBOXYL TRANSFERASE SUBUNIT ALPHA, CHLOROPLASTIC"/>
    <property type="match status" value="1"/>
</dbReference>
<dbReference type="GO" id="GO:0016743">
    <property type="term" value="F:carboxyl- or carbamoyltransferase activity"/>
    <property type="evidence" value="ECO:0007669"/>
    <property type="project" value="InterPro"/>
</dbReference>
<evidence type="ECO:0000256" key="4">
    <source>
        <dbReference type="ARBA" id="ARBA00006276"/>
    </source>
</evidence>
<dbReference type="Gene3D" id="3.90.226.10">
    <property type="entry name" value="2-enoyl-CoA Hydratase, Chain A, domain 1"/>
    <property type="match status" value="2"/>
</dbReference>
<proteinExistence type="inferred from homology"/>
<keyword evidence="10" id="KW-0444">Lipid biosynthesis</keyword>
<evidence type="ECO:0000256" key="6">
    <source>
        <dbReference type="ARBA" id="ARBA00011664"/>
    </source>
</evidence>
<sequence length="758" mass="85335">MDREKRLVALRNRLTYIEDVFGPQGNDTVRVIKARAEEFFERVPGLARSDAQREFRRMEELLAFSEQKLEKELTPMDRVRIVRHPQRICLKDILENVYDNYSEIGGQGEYNIDPSMLIARAIISRRVGRKVVNQPVMVIGQEKGHGEEFRNGGSVKPWGNAKALHYMKVAETENIPIHTYVFTPGSYPVEDYPGAAQQIARNLYEMSALRVPVVAVFSEGGSGGAEAVGLADRRIMLSHGYYSVISPEGAAAIEGRLRGGKRADPKLVDKCARQLAITARDNVQNGYVDRVVQEPPLGARPGHFDFFKTLRSEVIQATNEVVSGVKSMKLFRAMALSSRTRRKASLDPESIYVRWDLSNAARERLLCKRYQRFRDMSHHAYRDNRSFADRIRSGIEPLCWSLHSFVSYGLAKTMRKRVQDLAEEVSAEAFLISERVVRPARKAIVRFSGNRQPREVAQQKAREALTRLSCPEEGACINDDSWVWVSDRAREDRAVSCPNARSHGCPDLWAPDLFSEFAGVCPSCGHHFPMEYEWYFYNVFNYAEAQEFNADIESGNPLNYEGFDVKVEQARKRTGRKSACVTFETAIDDVQVVVASLIAPFRGGTVGAAEGEKFILAAERARKKHFPFIAYVHGTAGIRIQEGVNGVIQMPRCTLAVRRYIDAGGLYLVVYDTNSYAGPVASFLGCSPYQFAVRSSNIGFAGPGVIEETTGMAVPPNYHKAYQALSRGHIHGIWDRREVRKNLHRALLTVGGRNLYYR</sequence>
<evidence type="ECO:0000313" key="21">
    <source>
        <dbReference type="EMBL" id="KAB1440325.1"/>
    </source>
</evidence>
<keyword evidence="14" id="KW-0067">ATP-binding</keyword>
<evidence type="ECO:0000259" key="19">
    <source>
        <dbReference type="PROSITE" id="PS50980"/>
    </source>
</evidence>